<name>A0A9D9GSE8_9GAMM</name>
<accession>A0A9D9GSE8</accession>
<evidence type="ECO:0000313" key="3">
    <source>
        <dbReference type="Proteomes" id="UP000823631"/>
    </source>
</evidence>
<dbReference type="Proteomes" id="UP000823631">
    <property type="component" value="Unassembled WGS sequence"/>
</dbReference>
<protein>
    <submittedName>
        <fullName evidence="2">Uncharacterized protein</fullName>
    </submittedName>
</protein>
<feature type="chain" id="PRO_5038637039" evidence="1">
    <location>
        <begin position="26"/>
        <end position="216"/>
    </location>
</feature>
<sequence length="216" mass="23981">MLKLKLKAFTTALLLCTAALMPALAAGADTEPEEVSLKDLIKTESASFTLAHLPYILHYQKPAALHETVIASDKVLSLSYSGLNNRLLVTVSMNADPSLASLFTDYSAFKDYALKPFSDKEKLMYGEYELTDEQTAAGRWSISFYGYLKKPEDGILPAMYNFLEQRLNFEDGTLVSAQCQIQGAPEQQLESRALFKELRPLCEAVISDLSLEHKGK</sequence>
<feature type="signal peptide" evidence="1">
    <location>
        <begin position="1"/>
        <end position="25"/>
    </location>
</feature>
<evidence type="ECO:0000256" key="1">
    <source>
        <dbReference type="SAM" id="SignalP"/>
    </source>
</evidence>
<proteinExistence type="predicted"/>
<evidence type="ECO:0000313" key="2">
    <source>
        <dbReference type="EMBL" id="MBO8414996.1"/>
    </source>
</evidence>
<dbReference type="AlphaFoldDB" id="A0A9D9GSE8"/>
<keyword evidence="1" id="KW-0732">Signal</keyword>
<organism evidence="2 3">
    <name type="scientific">Candidatus Avisuccinivibrio stercorigallinarum</name>
    <dbReference type="NCBI Taxonomy" id="2840704"/>
    <lineage>
        <taxon>Bacteria</taxon>
        <taxon>Pseudomonadati</taxon>
        <taxon>Pseudomonadota</taxon>
        <taxon>Gammaproteobacteria</taxon>
        <taxon>Aeromonadales</taxon>
        <taxon>Succinivibrionaceae</taxon>
        <taxon>Succinivibrionaceae incertae sedis</taxon>
        <taxon>Candidatus Avisuccinivibrio</taxon>
    </lineage>
</organism>
<gene>
    <name evidence="2" type="ORF">IAB19_01275</name>
</gene>
<reference evidence="2" key="1">
    <citation type="submission" date="2020-10" db="EMBL/GenBank/DDBJ databases">
        <authorList>
            <person name="Gilroy R."/>
        </authorList>
    </citation>
    <scope>NUCLEOTIDE SEQUENCE</scope>
    <source>
        <strain evidence="2">17213</strain>
    </source>
</reference>
<dbReference type="EMBL" id="JADINH010000022">
    <property type="protein sequence ID" value="MBO8414996.1"/>
    <property type="molecule type" value="Genomic_DNA"/>
</dbReference>
<reference evidence="2" key="2">
    <citation type="journal article" date="2021" name="PeerJ">
        <title>Extensive microbial diversity within the chicken gut microbiome revealed by metagenomics and culture.</title>
        <authorList>
            <person name="Gilroy R."/>
            <person name="Ravi A."/>
            <person name="Getino M."/>
            <person name="Pursley I."/>
            <person name="Horton D.L."/>
            <person name="Alikhan N.F."/>
            <person name="Baker D."/>
            <person name="Gharbi K."/>
            <person name="Hall N."/>
            <person name="Watson M."/>
            <person name="Adriaenssens E.M."/>
            <person name="Foster-Nyarko E."/>
            <person name="Jarju S."/>
            <person name="Secka A."/>
            <person name="Antonio M."/>
            <person name="Oren A."/>
            <person name="Chaudhuri R.R."/>
            <person name="La Ragione R."/>
            <person name="Hildebrand F."/>
            <person name="Pallen M.J."/>
        </authorList>
    </citation>
    <scope>NUCLEOTIDE SEQUENCE</scope>
    <source>
        <strain evidence="2">17213</strain>
    </source>
</reference>
<comment type="caution">
    <text evidence="2">The sequence shown here is derived from an EMBL/GenBank/DDBJ whole genome shotgun (WGS) entry which is preliminary data.</text>
</comment>